<reference evidence="2" key="1">
    <citation type="submission" date="2022-11" db="EMBL/GenBank/DDBJ databases">
        <authorList>
            <person name="Hyden B.L."/>
            <person name="Feng K."/>
            <person name="Yates T."/>
            <person name="Jawdy S."/>
            <person name="Smart L.B."/>
            <person name="Muchero W."/>
        </authorList>
    </citation>
    <scope>NUCLEOTIDE SEQUENCE</scope>
    <source>
        <tissue evidence="2">Shoot tip</tissue>
    </source>
</reference>
<accession>A0A9Q0UQU3</accession>
<sequence>MFQSPSLHFFFLLSSSLFRMASQLLVLLCFLQSLACGLEVVGITSESVLLLCGDPLGLLIVVVEACWGAGGTKREAVRKQREVDERKAGGGYLEVVEGKFGSG</sequence>
<dbReference type="AlphaFoldDB" id="A0A9Q0UQU3"/>
<name>A0A9Q0UQU3_SALPP</name>
<dbReference type="EMBL" id="JAPFFK010000011">
    <property type="protein sequence ID" value="KAJ6734492.1"/>
    <property type="molecule type" value="Genomic_DNA"/>
</dbReference>
<comment type="caution">
    <text evidence="2">The sequence shown here is derived from an EMBL/GenBank/DDBJ whole genome shotgun (WGS) entry which is preliminary data.</text>
</comment>
<feature type="transmembrane region" description="Helical" evidence="1">
    <location>
        <begin position="47"/>
        <end position="70"/>
    </location>
</feature>
<evidence type="ECO:0000256" key="1">
    <source>
        <dbReference type="SAM" id="Phobius"/>
    </source>
</evidence>
<organism evidence="2 3">
    <name type="scientific">Salix purpurea</name>
    <name type="common">Purple osier willow</name>
    <dbReference type="NCBI Taxonomy" id="77065"/>
    <lineage>
        <taxon>Eukaryota</taxon>
        <taxon>Viridiplantae</taxon>
        <taxon>Streptophyta</taxon>
        <taxon>Embryophyta</taxon>
        <taxon>Tracheophyta</taxon>
        <taxon>Spermatophyta</taxon>
        <taxon>Magnoliopsida</taxon>
        <taxon>eudicotyledons</taxon>
        <taxon>Gunneridae</taxon>
        <taxon>Pentapetalae</taxon>
        <taxon>rosids</taxon>
        <taxon>fabids</taxon>
        <taxon>Malpighiales</taxon>
        <taxon>Salicaceae</taxon>
        <taxon>Saliceae</taxon>
        <taxon>Salix</taxon>
    </lineage>
</organism>
<evidence type="ECO:0000313" key="3">
    <source>
        <dbReference type="Proteomes" id="UP001151532"/>
    </source>
</evidence>
<keyword evidence="1" id="KW-0472">Membrane</keyword>
<evidence type="ECO:0000313" key="2">
    <source>
        <dbReference type="EMBL" id="KAJ6734492.1"/>
    </source>
</evidence>
<keyword evidence="3" id="KW-1185">Reference proteome</keyword>
<reference evidence="2" key="2">
    <citation type="journal article" date="2023" name="Int. J. Mol. Sci.">
        <title>De Novo Assembly and Annotation of 11 Diverse Shrub Willow (Salix) Genomes Reveals Novel Gene Organization in Sex-Linked Regions.</title>
        <authorList>
            <person name="Hyden B."/>
            <person name="Feng K."/>
            <person name="Yates T.B."/>
            <person name="Jawdy S."/>
            <person name="Cereghino C."/>
            <person name="Smart L.B."/>
            <person name="Muchero W."/>
        </authorList>
    </citation>
    <scope>NUCLEOTIDE SEQUENCE</scope>
    <source>
        <tissue evidence="2">Shoot tip</tissue>
    </source>
</reference>
<dbReference type="Proteomes" id="UP001151532">
    <property type="component" value="Chromosome 17"/>
</dbReference>
<keyword evidence="1" id="KW-1133">Transmembrane helix</keyword>
<keyword evidence="1" id="KW-0812">Transmembrane</keyword>
<gene>
    <name evidence="2" type="ORF">OIU79_001707</name>
</gene>
<proteinExistence type="predicted"/>
<protein>
    <submittedName>
        <fullName evidence="2">Uncharacterized protein</fullName>
    </submittedName>
</protein>